<accession>A0A382JB30</accession>
<organism evidence="2">
    <name type="scientific">marine metagenome</name>
    <dbReference type="NCBI Taxonomy" id="408172"/>
    <lineage>
        <taxon>unclassified sequences</taxon>
        <taxon>metagenomes</taxon>
        <taxon>ecological metagenomes</taxon>
    </lineage>
</organism>
<reference evidence="2" key="1">
    <citation type="submission" date="2018-05" db="EMBL/GenBank/DDBJ databases">
        <authorList>
            <person name="Lanie J.A."/>
            <person name="Ng W.-L."/>
            <person name="Kazmierczak K.M."/>
            <person name="Andrzejewski T.M."/>
            <person name="Davidsen T.M."/>
            <person name="Wayne K.J."/>
            <person name="Tettelin H."/>
            <person name="Glass J.I."/>
            <person name="Rusch D."/>
            <person name="Podicherti R."/>
            <person name="Tsui H.-C.T."/>
            <person name="Winkler M.E."/>
        </authorList>
    </citation>
    <scope>NUCLEOTIDE SEQUENCE</scope>
</reference>
<sequence length="100" mass="11667">KWKELFEEDRILLIKSPIVIAKKGKEIKRFYDLEDFTKESLDNSWAIEYNKGLGSLSIDEYDLMINDPVVEFLEYDSGGNSSLETAFGKNSLPRKQWLMQ</sequence>
<dbReference type="Gene3D" id="3.40.50.670">
    <property type="match status" value="1"/>
</dbReference>
<dbReference type="GO" id="GO:0006265">
    <property type="term" value="P:DNA topological change"/>
    <property type="evidence" value="ECO:0007669"/>
    <property type="project" value="InterPro"/>
</dbReference>
<dbReference type="InterPro" id="IPR031660">
    <property type="entry name" value="TOPRIM_C"/>
</dbReference>
<dbReference type="AlphaFoldDB" id="A0A382JB30"/>
<feature type="non-terminal residue" evidence="2">
    <location>
        <position position="1"/>
    </location>
</feature>
<feature type="domain" description="C-terminal associated" evidence="1">
    <location>
        <begin position="16"/>
        <end position="99"/>
    </location>
</feature>
<dbReference type="InterPro" id="IPR013759">
    <property type="entry name" value="Topo_IIA_B_C"/>
</dbReference>
<dbReference type="EMBL" id="UINC01073215">
    <property type="protein sequence ID" value="SVC09424.1"/>
    <property type="molecule type" value="Genomic_DNA"/>
</dbReference>
<gene>
    <name evidence="2" type="ORF">METZ01_LOCUS262278</name>
</gene>
<protein>
    <recommendedName>
        <fullName evidence="1">C-terminal associated domain-containing protein</fullName>
    </recommendedName>
</protein>
<dbReference type="GO" id="GO:0003677">
    <property type="term" value="F:DNA binding"/>
    <property type="evidence" value="ECO:0007669"/>
    <property type="project" value="InterPro"/>
</dbReference>
<dbReference type="GO" id="GO:0005524">
    <property type="term" value="F:ATP binding"/>
    <property type="evidence" value="ECO:0007669"/>
    <property type="project" value="InterPro"/>
</dbReference>
<proteinExistence type="predicted"/>
<dbReference type="GO" id="GO:0003918">
    <property type="term" value="F:DNA topoisomerase type II (double strand cut, ATP-hydrolyzing) activity"/>
    <property type="evidence" value="ECO:0007669"/>
    <property type="project" value="InterPro"/>
</dbReference>
<dbReference type="Pfam" id="PF16898">
    <property type="entry name" value="TOPRIM_C"/>
    <property type="match status" value="1"/>
</dbReference>
<evidence type="ECO:0000313" key="2">
    <source>
        <dbReference type="EMBL" id="SVC09424.1"/>
    </source>
</evidence>
<dbReference type="InterPro" id="IPR013760">
    <property type="entry name" value="Topo_IIA-like_dom_sf"/>
</dbReference>
<dbReference type="SUPFAM" id="SSF56719">
    <property type="entry name" value="Type II DNA topoisomerase"/>
    <property type="match status" value="1"/>
</dbReference>
<evidence type="ECO:0000259" key="1">
    <source>
        <dbReference type="Pfam" id="PF16898"/>
    </source>
</evidence>
<name>A0A382JB30_9ZZZZ</name>